<dbReference type="SUPFAM" id="SSF53822">
    <property type="entry name" value="Periplasmic binding protein-like I"/>
    <property type="match status" value="1"/>
</dbReference>
<comment type="subcellular location">
    <subcellularLocation>
        <location evidence="1">Cell membrane</location>
        <topology evidence="1">Lipid-anchor</topology>
    </subcellularLocation>
</comment>
<evidence type="ECO:0000256" key="8">
    <source>
        <dbReference type="SAM" id="SignalP"/>
    </source>
</evidence>
<keyword evidence="4 8" id="KW-0732">Signal</keyword>
<evidence type="ECO:0000259" key="9">
    <source>
        <dbReference type="Pfam" id="PF02608"/>
    </source>
</evidence>
<evidence type="ECO:0000313" key="11">
    <source>
        <dbReference type="Proteomes" id="UP001235712"/>
    </source>
</evidence>
<dbReference type="RefSeq" id="WP_307245829.1">
    <property type="nucleotide sequence ID" value="NZ_JAUSQZ010000001.1"/>
</dbReference>
<organism evidence="10 11">
    <name type="scientific">Kineosporia succinea</name>
    <dbReference type="NCBI Taxonomy" id="84632"/>
    <lineage>
        <taxon>Bacteria</taxon>
        <taxon>Bacillati</taxon>
        <taxon>Actinomycetota</taxon>
        <taxon>Actinomycetes</taxon>
        <taxon>Kineosporiales</taxon>
        <taxon>Kineosporiaceae</taxon>
        <taxon>Kineosporia</taxon>
    </lineage>
</organism>
<feature type="signal peptide" evidence="8">
    <location>
        <begin position="1"/>
        <end position="23"/>
    </location>
</feature>
<feature type="domain" description="ABC transporter substrate-binding protein PnrA-like" evidence="9">
    <location>
        <begin position="57"/>
        <end position="320"/>
    </location>
</feature>
<dbReference type="PROSITE" id="PS51257">
    <property type="entry name" value="PROKAR_LIPOPROTEIN"/>
    <property type="match status" value="1"/>
</dbReference>
<gene>
    <name evidence="10" type="ORF">J2S57_004294</name>
</gene>
<keyword evidence="11" id="KW-1185">Reference proteome</keyword>
<sequence length="360" mass="36784">MKTVPLRLVAAALAAGISLTACASNDDTAAAGPAPTPGVAAEGTVPEGEPDVNGDGKVVVGVLSPGDIHDKGYYQSFVDAAGSFAQQQGWQVISRGGVAPTDALNAARALCRQKVDLVALGASELSDAIPASTEAVCSETAWYVPSSENVEQTPEIFLSSDDPAQDLLAAGYAAGLVLEGRKSAKAGFIAGPEADYSTEAAKAFEAGLKLVNPATTLSVTFTGDANDPAKGREAAQAQISQGVGVTYPYLGGATDAVAELANSSDVAVLTPGTDRCDSTAPAFDISVIFSPGDYFTAALQRFAAGELPMGVQKVWRMGVDPYPTVKICDPTPEQQQKVADFVERVGTGEIDAVAEVAKIG</sequence>
<dbReference type="InterPro" id="IPR003760">
    <property type="entry name" value="PnrA-like"/>
</dbReference>
<dbReference type="EMBL" id="JAUSQZ010000001">
    <property type="protein sequence ID" value="MDP9828545.1"/>
    <property type="molecule type" value="Genomic_DNA"/>
</dbReference>
<dbReference type="PANTHER" id="PTHR34296:SF2">
    <property type="entry name" value="ABC TRANSPORTER GUANOSINE-BINDING PROTEIN NUPN"/>
    <property type="match status" value="1"/>
</dbReference>
<protein>
    <submittedName>
        <fullName evidence="10">Basic membrane protein A</fullName>
    </submittedName>
</protein>
<dbReference type="Pfam" id="PF02608">
    <property type="entry name" value="Bmp"/>
    <property type="match status" value="1"/>
</dbReference>
<name>A0ABT9P940_9ACTN</name>
<dbReference type="Proteomes" id="UP001235712">
    <property type="component" value="Unassembled WGS sequence"/>
</dbReference>
<reference evidence="10 11" key="1">
    <citation type="submission" date="2023-07" db="EMBL/GenBank/DDBJ databases">
        <title>Sequencing the genomes of 1000 actinobacteria strains.</title>
        <authorList>
            <person name="Klenk H.-P."/>
        </authorList>
    </citation>
    <scope>NUCLEOTIDE SEQUENCE [LARGE SCALE GENOMIC DNA]</scope>
    <source>
        <strain evidence="10 11">DSM 44388</strain>
    </source>
</reference>
<evidence type="ECO:0000256" key="7">
    <source>
        <dbReference type="SAM" id="MobiDB-lite"/>
    </source>
</evidence>
<accession>A0ABT9P940</accession>
<keyword evidence="3" id="KW-1003">Cell membrane</keyword>
<evidence type="ECO:0000256" key="6">
    <source>
        <dbReference type="ARBA" id="ARBA00023288"/>
    </source>
</evidence>
<proteinExistence type="inferred from homology"/>
<evidence type="ECO:0000256" key="2">
    <source>
        <dbReference type="ARBA" id="ARBA00008610"/>
    </source>
</evidence>
<evidence type="ECO:0000256" key="4">
    <source>
        <dbReference type="ARBA" id="ARBA00022729"/>
    </source>
</evidence>
<feature type="region of interest" description="Disordered" evidence="7">
    <location>
        <begin position="29"/>
        <end position="53"/>
    </location>
</feature>
<dbReference type="InterPro" id="IPR028082">
    <property type="entry name" value="Peripla_BP_I"/>
</dbReference>
<feature type="chain" id="PRO_5045490476" evidence="8">
    <location>
        <begin position="24"/>
        <end position="360"/>
    </location>
</feature>
<dbReference type="InterPro" id="IPR050957">
    <property type="entry name" value="BMP_lipoprotein"/>
</dbReference>
<evidence type="ECO:0000256" key="1">
    <source>
        <dbReference type="ARBA" id="ARBA00004193"/>
    </source>
</evidence>
<feature type="compositionally biased region" description="Low complexity" evidence="7">
    <location>
        <begin position="29"/>
        <end position="44"/>
    </location>
</feature>
<dbReference type="Gene3D" id="3.40.50.2300">
    <property type="match status" value="2"/>
</dbReference>
<evidence type="ECO:0000256" key="3">
    <source>
        <dbReference type="ARBA" id="ARBA00022475"/>
    </source>
</evidence>
<comment type="similarity">
    <text evidence="2">Belongs to the BMP lipoprotein family.</text>
</comment>
<keyword evidence="5" id="KW-0472">Membrane</keyword>
<evidence type="ECO:0000313" key="10">
    <source>
        <dbReference type="EMBL" id="MDP9828545.1"/>
    </source>
</evidence>
<keyword evidence="6" id="KW-0449">Lipoprotein</keyword>
<evidence type="ECO:0000256" key="5">
    <source>
        <dbReference type="ARBA" id="ARBA00023136"/>
    </source>
</evidence>
<dbReference type="PANTHER" id="PTHR34296">
    <property type="entry name" value="TRANSCRIPTIONAL ACTIVATOR PROTEIN MED"/>
    <property type="match status" value="1"/>
</dbReference>
<comment type="caution">
    <text evidence="10">The sequence shown here is derived from an EMBL/GenBank/DDBJ whole genome shotgun (WGS) entry which is preliminary data.</text>
</comment>